<dbReference type="InterPro" id="IPR023365">
    <property type="entry name" value="Sortase_dom-sf"/>
</dbReference>
<accession>A0A853AJM0</accession>
<evidence type="ECO:0000313" key="4">
    <source>
        <dbReference type="EMBL" id="NYI84852.1"/>
    </source>
</evidence>
<evidence type="ECO:0000256" key="3">
    <source>
        <dbReference type="SAM" id="SignalP"/>
    </source>
</evidence>
<dbReference type="Proteomes" id="UP000587002">
    <property type="component" value="Unassembled WGS sequence"/>
</dbReference>
<feature type="region of interest" description="Disordered" evidence="2">
    <location>
        <begin position="27"/>
        <end position="50"/>
    </location>
</feature>
<evidence type="ECO:0000256" key="2">
    <source>
        <dbReference type="SAM" id="MobiDB-lite"/>
    </source>
</evidence>
<feature type="signal peptide" evidence="3">
    <location>
        <begin position="1"/>
        <end position="19"/>
    </location>
</feature>
<name>A0A853AJM0_9PSEU</name>
<organism evidence="4 5">
    <name type="scientific">Saccharopolyspora hordei</name>
    <dbReference type="NCBI Taxonomy" id="1838"/>
    <lineage>
        <taxon>Bacteria</taxon>
        <taxon>Bacillati</taxon>
        <taxon>Actinomycetota</taxon>
        <taxon>Actinomycetes</taxon>
        <taxon>Pseudonocardiales</taxon>
        <taxon>Pseudonocardiaceae</taxon>
        <taxon>Saccharopolyspora</taxon>
    </lineage>
</organism>
<reference evidence="4 5" key="1">
    <citation type="submission" date="2020-07" db="EMBL/GenBank/DDBJ databases">
        <title>Sequencing the genomes of 1000 actinobacteria strains.</title>
        <authorList>
            <person name="Klenk H.-P."/>
        </authorList>
    </citation>
    <scope>NUCLEOTIDE SEQUENCE [LARGE SCALE GENOMIC DNA]</scope>
    <source>
        <strain evidence="4 5">DSM 44065</strain>
    </source>
</reference>
<evidence type="ECO:0000256" key="1">
    <source>
        <dbReference type="ARBA" id="ARBA00022801"/>
    </source>
</evidence>
<dbReference type="GO" id="GO:0016787">
    <property type="term" value="F:hydrolase activity"/>
    <property type="evidence" value="ECO:0007669"/>
    <property type="project" value="UniProtKB-KW"/>
</dbReference>
<dbReference type="SUPFAM" id="SSF63817">
    <property type="entry name" value="Sortase"/>
    <property type="match status" value="1"/>
</dbReference>
<dbReference type="RefSeq" id="WP_343050204.1">
    <property type="nucleotide sequence ID" value="NZ_BAABFH010000001.1"/>
</dbReference>
<dbReference type="AlphaFoldDB" id="A0A853AJM0"/>
<dbReference type="InterPro" id="IPR005754">
    <property type="entry name" value="Sortase"/>
</dbReference>
<dbReference type="Gene3D" id="2.40.260.10">
    <property type="entry name" value="Sortase"/>
    <property type="match status" value="1"/>
</dbReference>
<dbReference type="Pfam" id="PF04203">
    <property type="entry name" value="Sortase"/>
    <property type="match status" value="1"/>
</dbReference>
<keyword evidence="3" id="KW-0732">Signal</keyword>
<evidence type="ECO:0000313" key="5">
    <source>
        <dbReference type="Proteomes" id="UP000587002"/>
    </source>
</evidence>
<proteinExistence type="predicted"/>
<protein>
    <submittedName>
        <fullName evidence="4">Sortase (Surface protein transpeptidase)</fullName>
    </submittedName>
</protein>
<dbReference type="InterPro" id="IPR042001">
    <property type="entry name" value="Sortase_F"/>
</dbReference>
<gene>
    <name evidence="4" type="ORF">HNR68_003482</name>
</gene>
<feature type="chain" id="PRO_5038972936" evidence="3">
    <location>
        <begin position="20"/>
        <end position="195"/>
    </location>
</feature>
<dbReference type="EMBL" id="JACCFJ010000001">
    <property type="protein sequence ID" value="NYI84852.1"/>
    <property type="molecule type" value="Genomic_DNA"/>
</dbReference>
<keyword evidence="1" id="KW-0378">Hydrolase</keyword>
<comment type="caution">
    <text evidence="4">The sequence shown here is derived from an EMBL/GenBank/DDBJ whole genome shotgun (WGS) entry which is preliminary data.</text>
</comment>
<dbReference type="CDD" id="cd05829">
    <property type="entry name" value="Sortase_F"/>
    <property type="match status" value="1"/>
</dbReference>
<sequence length="195" mass="21003">MRTVLLVLWSAVLMTVVVAADTRPVDARSAPPPAATHAVEAAGPVPGDPRPRAIRIPSIPVESTLVPLGLNPDGTAEVPPVEDAEQAGWYRLGPGAGEVGPFVVLGHVDSHTEAGVFYRLRDLRPGDRVEVDRVDGSRVTYVVDRVETAPKDHFPTEAVYGDVPRPEIRLITCGGAFDEDARSYEDNVIVYGHLR</sequence>
<keyword evidence="5" id="KW-1185">Reference proteome</keyword>
<dbReference type="NCBIfam" id="NF033748">
    <property type="entry name" value="class_F_sortase"/>
    <property type="match status" value="1"/>
</dbReference>